<dbReference type="InterPro" id="IPR034139">
    <property type="entry name" value="TOPRIM_OLD"/>
</dbReference>
<dbReference type="Pfam" id="PF13175">
    <property type="entry name" value="AAA_15"/>
    <property type="match status" value="2"/>
</dbReference>
<dbReference type="InterPro" id="IPR027417">
    <property type="entry name" value="P-loop_NTPase"/>
</dbReference>
<proteinExistence type="predicted"/>
<dbReference type="Pfam" id="PF20469">
    <property type="entry name" value="OLD-like_TOPRIM"/>
    <property type="match status" value="1"/>
</dbReference>
<name>A0ABX8CAX1_9ACTN</name>
<dbReference type="InterPro" id="IPR041685">
    <property type="entry name" value="AAA_GajA/Old/RecF-like"/>
</dbReference>
<protein>
    <submittedName>
        <fullName evidence="4">AAA family ATPase</fullName>
    </submittedName>
</protein>
<dbReference type="InterPro" id="IPR051396">
    <property type="entry name" value="Bact_Antivir_Def_Nuclease"/>
</dbReference>
<keyword evidence="1" id="KW-0175">Coiled coil</keyword>
<dbReference type="EMBL" id="CP074132">
    <property type="protein sequence ID" value="QUX31182.1"/>
    <property type="molecule type" value="Genomic_DNA"/>
</dbReference>
<sequence length="706" mass="80915">MRIKSVRVENFRRLRSVKVDLDPNSTVFVGANNSGKTSMTHVFRFFFERRKSDFTFYDFNSGCWDQFQGVTELTQDEAEKLPKIRLDLLLEVRREDWYRVVELMSFHDLSEDIGRVALRLEFAPREDLAERFMAARKKARQAKEQQTEEERRVFAPWPEDLRDYLDRELNSAYGFRYYVLGPDTFDREGAGCEGADVAGRMADSPAAAKEFVDSLIHVDMVDAQRFLSDDETSKGRDLSRHVRRFLDYSASDDIDHAAHQAVKASEKQAQSYLSDKFAETFTRLNKVAGPGIRNPRLSVRSRQNSDSLIAESAWVYYQFAPGEEDAKRQLPERYNGLGYKNFLFMLIEIHEMHRRWASGVGIRPLIHLVVIEEPEAHMHPQLQQAFLKIVRQFVDEDESEVFHTQLMVTTHSPHIIYDTSFDPIRYFRRRTASDGAPVCEVRDLSKLQTVDSKFLRRFLKITNCHLFFADAVIIVEGDAERILLPLMIDKEPSRLSQLASSHISLLEVGGSHAHRFRPLVSFLGLPTLIIADIDSVGPVEGKKKDAAVPASTPNARSANSTLKTWLPRKVGIKELLDTPVGEKIGNHEGGVDPAKVRVAYQGRRVIEWNDQHHEAAGRTFEEAMILDNLEWLRDCGEKIGFQLGDDISAGQVEREVFEFVTRPPGGKTNLALTLFDLYDEKPWKTPYYIQEGLVWLNGELDREVEL</sequence>
<feature type="domain" description="Endonuclease GajA/Old nuclease/RecF-like AAA" evidence="2">
    <location>
        <begin position="1"/>
        <end position="81"/>
    </location>
</feature>
<feature type="domain" description="OLD protein-like TOPRIM" evidence="3">
    <location>
        <begin position="467"/>
        <end position="534"/>
    </location>
</feature>
<keyword evidence="5" id="KW-1185">Reference proteome</keyword>
<organism evidence="4 5">
    <name type="scientific">Nocardiopsis akebiae</name>
    <dbReference type="NCBI Taxonomy" id="2831968"/>
    <lineage>
        <taxon>Bacteria</taxon>
        <taxon>Bacillati</taxon>
        <taxon>Actinomycetota</taxon>
        <taxon>Actinomycetes</taxon>
        <taxon>Streptosporangiales</taxon>
        <taxon>Nocardiopsidaceae</taxon>
        <taxon>Nocardiopsis</taxon>
    </lineage>
</organism>
<gene>
    <name evidence="4" type="ORF">KGD83_12210</name>
</gene>
<dbReference type="PANTHER" id="PTHR43581:SF2">
    <property type="entry name" value="EXCINUCLEASE ATPASE SUBUNIT"/>
    <property type="match status" value="1"/>
</dbReference>
<feature type="domain" description="Endonuclease GajA/Old nuclease/RecF-like AAA" evidence="2">
    <location>
        <begin position="247"/>
        <end position="416"/>
    </location>
</feature>
<dbReference type="PANTHER" id="PTHR43581">
    <property type="entry name" value="ATP/GTP PHOSPHATASE"/>
    <property type="match status" value="1"/>
</dbReference>
<dbReference type="RefSeq" id="WP_212643875.1">
    <property type="nucleotide sequence ID" value="NZ_CP074132.1"/>
</dbReference>
<reference evidence="5" key="1">
    <citation type="submission" date="2021-05" db="EMBL/GenBank/DDBJ databases">
        <title>Direct Submission.</title>
        <authorList>
            <person name="Li K."/>
            <person name="Gao J."/>
        </authorList>
    </citation>
    <scope>NUCLEOTIDE SEQUENCE [LARGE SCALE GENOMIC DNA]</scope>
    <source>
        <strain evidence="5">HDS12</strain>
    </source>
</reference>
<feature type="coiled-coil region" evidence="1">
    <location>
        <begin position="125"/>
        <end position="152"/>
    </location>
</feature>
<evidence type="ECO:0000259" key="3">
    <source>
        <dbReference type="Pfam" id="PF20469"/>
    </source>
</evidence>
<evidence type="ECO:0000259" key="2">
    <source>
        <dbReference type="Pfam" id="PF13175"/>
    </source>
</evidence>
<evidence type="ECO:0000256" key="1">
    <source>
        <dbReference type="SAM" id="Coils"/>
    </source>
</evidence>
<accession>A0ABX8CAX1</accession>
<dbReference type="Proteomes" id="UP000678016">
    <property type="component" value="Chromosome"/>
</dbReference>
<dbReference type="Gene3D" id="3.40.50.300">
    <property type="entry name" value="P-loop containing nucleotide triphosphate hydrolases"/>
    <property type="match status" value="1"/>
</dbReference>
<dbReference type="SUPFAM" id="SSF52540">
    <property type="entry name" value="P-loop containing nucleoside triphosphate hydrolases"/>
    <property type="match status" value="1"/>
</dbReference>
<dbReference type="CDD" id="cd01026">
    <property type="entry name" value="TOPRIM_OLD"/>
    <property type="match status" value="1"/>
</dbReference>
<evidence type="ECO:0000313" key="5">
    <source>
        <dbReference type="Proteomes" id="UP000678016"/>
    </source>
</evidence>
<evidence type="ECO:0000313" key="4">
    <source>
        <dbReference type="EMBL" id="QUX31182.1"/>
    </source>
</evidence>